<dbReference type="GO" id="GO:0009294">
    <property type="term" value="P:DNA-mediated transformation"/>
    <property type="evidence" value="ECO:0007669"/>
    <property type="project" value="InterPro"/>
</dbReference>
<protein>
    <submittedName>
        <fullName evidence="3">DNA-protecting protein DprA</fullName>
    </submittedName>
</protein>
<evidence type="ECO:0000256" key="1">
    <source>
        <dbReference type="ARBA" id="ARBA00006525"/>
    </source>
</evidence>
<comment type="caution">
    <text evidence="3">The sequence shown here is derived from an EMBL/GenBank/DDBJ whole genome shotgun (WGS) entry which is preliminary data.</text>
</comment>
<name>A0A2H0X6Y1_UNCKA</name>
<dbReference type="Gene3D" id="3.40.50.450">
    <property type="match status" value="1"/>
</dbReference>
<evidence type="ECO:0000313" key="3">
    <source>
        <dbReference type="EMBL" id="PIS20674.1"/>
    </source>
</evidence>
<dbReference type="EMBL" id="PEYW01000036">
    <property type="protein sequence ID" value="PIS20674.1"/>
    <property type="molecule type" value="Genomic_DNA"/>
</dbReference>
<organism evidence="3 4">
    <name type="scientific">candidate division WWE3 bacterium CG08_land_8_20_14_0_20_43_13</name>
    <dbReference type="NCBI Taxonomy" id="1975087"/>
    <lineage>
        <taxon>Bacteria</taxon>
        <taxon>Katanobacteria</taxon>
    </lineage>
</organism>
<dbReference type="SUPFAM" id="SSF102405">
    <property type="entry name" value="MCP/YpsA-like"/>
    <property type="match status" value="1"/>
</dbReference>
<proteinExistence type="inferred from homology"/>
<dbReference type="PANTHER" id="PTHR43022">
    <property type="entry name" value="PROTEIN SMF"/>
    <property type="match status" value="1"/>
</dbReference>
<feature type="domain" description="Smf/DprA SLOG" evidence="2">
    <location>
        <begin position="89"/>
        <end position="296"/>
    </location>
</feature>
<evidence type="ECO:0000313" key="4">
    <source>
        <dbReference type="Proteomes" id="UP000231414"/>
    </source>
</evidence>
<dbReference type="InterPro" id="IPR057666">
    <property type="entry name" value="DrpA_SLOG"/>
</dbReference>
<dbReference type="AlphaFoldDB" id="A0A2H0X6Y1"/>
<gene>
    <name evidence="3" type="primary">dprA</name>
    <name evidence="3" type="ORF">COT52_02430</name>
</gene>
<dbReference type="PANTHER" id="PTHR43022:SF1">
    <property type="entry name" value="PROTEIN SMF"/>
    <property type="match status" value="1"/>
</dbReference>
<dbReference type="Proteomes" id="UP000231414">
    <property type="component" value="Unassembled WGS sequence"/>
</dbReference>
<sequence>METAPLPPEELACRVAFCCLEFVGSSTFGRLMGYFGSAQKAWQNLDRSNGEKLGIGEDSLQKFLAWRSKCSPMALMDKFSRQVDYIFPIENNLYSSNLKNISDPPYLLFVRGNPSVLNGETLAVVGSRRISPYGRQAVEILICDLVRAGLVIVSGLAIGADACAHQAALDAGGRTLAILASGVDQITPSANYQLGCRILSSGQGAILSERPPGWRVQKFSFPLRNRLIAGVSLGVLVVEAAENSGSLHTVASALEQGREVFAVPGPINSPVSQGTNRLIQQGAKLVAKASDVLEELGMASPPELDEPGSLSSTLSLSPDEDQFLKIIRGNQGSSSGQLAIIAAIPADRLNGILTLLELKGVISCQSGCWFCR</sequence>
<accession>A0A2H0X6Y1</accession>
<dbReference type="NCBIfam" id="TIGR00732">
    <property type="entry name" value="dprA"/>
    <property type="match status" value="1"/>
</dbReference>
<reference evidence="4" key="1">
    <citation type="submission" date="2017-09" db="EMBL/GenBank/DDBJ databases">
        <title>Depth-based differentiation of microbial function through sediment-hosted aquifers and enrichment of novel symbionts in the deep terrestrial subsurface.</title>
        <authorList>
            <person name="Probst A.J."/>
            <person name="Ladd B."/>
            <person name="Jarett J.K."/>
            <person name="Geller-Mcgrath D.E."/>
            <person name="Sieber C.M.K."/>
            <person name="Emerson J.B."/>
            <person name="Anantharaman K."/>
            <person name="Thomas B.C."/>
            <person name="Malmstrom R."/>
            <person name="Stieglmeier M."/>
            <person name="Klingl A."/>
            <person name="Woyke T."/>
            <person name="Ryan C.M."/>
            <person name="Banfield J.F."/>
        </authorList>
    </citation>
    <scope>NUCLEOTIDE SEQUENCE [LARGE SCALE GENOMIC DNA]</scope>
</reference>
<dbReference type="Pfam" id="PF02481">
    <property type="entry name" value="DNA_processg_A"/>
    <property type="match status" value="1"/>
</dbReference>
<evidence type="ECO:0000259" key="2">
    <source>
        <dbReference type="Pfam" id="PF02481"/>
    </source>
</evidence>
<comment type="similarity">
    <text evidence="1">Belongs to the DprA/Smf family.</text>
</comment>
<dbReference type="InterPro" id="IPR003488">
    <property type="entry name" value="DprA"/>
</dbReference>